<gene>
    <name evidence="2" type="primary">ND6</name>
</gene>
<dbReference type="AlphaFoldDB" id="A0A2P1CMQ5"/>
<feature type="transmembrane region" description="Helical" evidence="1">
    <location>
        <begin position="83"/>
        <end position="103"/>
    </location>
</feature>
<feature type="transmembrane region" description="Helical" evidence="1">
    <location>
        <begin position="123"/>
        <end position="145"/>
    </location>
</feature>
<geneLocation type="mitochondrion" evidence="2"/>
<protein>
    <submittedName>
        <fullName evidence="2">NADH dehydrogenase subunit 6</fullName>
    </submittedName>
</protein>
<keyword evidence="2" id="KW-0496">Mitochondrion</keyword>
<keyword evidence="1" id="KW-1133">Transmembrane helix</keyword>
<name>A0A2P1CMQ5_9HEMI</name>
<sequence>MTTLILMMLMMSMIFPLLKHPLSMSMILILQTLTIAMITGLMMSTFLTSYIILIVMISGMLVLFIYMSSIASNEKFKSNMKMVMIMLFLIPVTSIIDIDNNTLFNSMTPLEPLITMKMFNKPIMVLTMMIIIYLFISMIAVSNITNISKGPLRMKIYEQTFTKNSPLN</sequence>
<keyword evidence="1" id="KW-0812">Transmembrane</keyword>
<feature type="transmembrane region" description="Helical" evidence="1">
    <location>
        <begin position="49"/>
        <end position="71"/>
    </location>
</feature>
<reference evidence="2" key="1">
    <citation type="journal article" date="2018" name="Cladistics">
        <title>Phylogeny and the colourful history of jewel bugs (Insecta: Hemiptera: Scutelleridae).</title>
        <authorList>
            <person name="Wu Y."/>
            <person name="Redei D."/>
            <person name="Eger J."/>
            <person name="Wang Y."/>
            <person name="Wu H."/>
            <person name="Carapezza A."/>
            <person name="Kment P."/>
            <person name="Cai B."/>
            <person name="Sun X."/>
            <person name="Guo P."/>
            <person name="Luo J."/>
            <person name="Xie Q."/>
        </authorList>
    </citation>
    <scope>NUCLEOTIDE SEQUENCE</scope>
</reference>
<evidence type="ECO:0000256" key="1">
    <source>
        <dbReference type="SAM" id="Phobius"/>
    </source>
</evidence>
<proteinExistence type="predicted"/>
<feature type="transmembrane region" description="Helical" evidence="1">
    <location>
        <begin position="21"/>
        <end position="43"/>
    </location>
</feature>
<keyword evidence="1" id="KW-0472">Membrane</keyword>
<dbReference type="EMBL" id="MF173959">
    <property type="protein sequence ID" value="AVJ52601.1"/>
    <property type="molecule type" value="Genomic_DNA"/>
</dbReference>
<evidence type="ECO:0000313" key="2">
    <source>
        <dbReference type="EMBL" id="AVJ52601.1"/>
    </source>
</evidence>
<organism evidence="2">
    <name type="scientific">Urolabida menghaiensis</name>
    <dbReference type="NCBI Taxonomy" id="1603604"/>
    <lineage>
        <taxon>Eukaryota</taxon>
        <taxon>Metazoa</taxon>
        <taxon>Ecdysozoa</taxon>
        <taxon>Arthropoda</taxon>
        <taxon>Hexapoda</taxon>
        <taxon>Insecta</taxon>
        <taxon>Pterygota</taxon>
        <taxon>Neoptera</taxon>
        <taxon>Paraneoptera</taxon>
        <taxon>Hemiptera</taxon>
        <taxon>Heteroptera</taxon>
        <taxon>Panheteroptera</taxon>
        <taxon>Pentatomomorpha</taxon>
        <taxon>Pentatomoidea</taxon>
        <taxon>Urostylididae</taxon>
        <taxon>Urolabida</taxon>
    </lineage>
</organism>
<accession>A0A2P1CMQ5</accession>